<dbReference type="PANTHER" id="PTHR44520">
    <property type="entry name" value="RESPONSE REGULATOR RCP1-RELATED"/>
    <property type="match status" value="1"/>
</dbReference>
<evidence type="ECO:0000256" key="1">
    <source>
        <dbReference type="PROSITE-ProRule" id="PRU00169"/>
    </source>
</evidence>
<dbReference type="PROSITE" id="PS50110">
    <property type="entry name" value="RESPONSE_REGULATORY"/>
    <property type="match status" value="1"/>
</dbReference>
<evidence type="ECO:0000259" key="2">
    <source>
        <dbReference type="PROSITE" id="PS50110"/>
    </source>
</evidence>
<dbReference type="Pfam" id="PF00072">
    <property type="entry name" value="Response_reg"/>
    <property type="match status" value="1"/>
</dbReference>
<dbReference type="SUPFAM" id="SSF52172">
    <property type="entry name" value="CheY-like"/>
    <property type="match status" value="1"/>
</dbReference>
<dbReference type="EMBL" id="FQUX01000001">
    <property type="protein sequence ID" value="SHE38158.1"/>
    <property type="molecule type" value="Genomic_DNA"/>
</dbReference>
<protein>
    <submittedName>
        <fullName evidence="3">Response regulator receiver domain-containing protein</fullName>
    </submittedName>
</protein>
<accession>A0A1M4T119</accession>
<dbReference type="AlphaFoldDB" id="A0A1M4T119"/>
<evidence type="ECO:0000313" key="3">
    <source>
        <dbReference type="EMBL" id="SHE38158.1"/>
    </source>
</evidence>
<gene>
    <name evidence="3" type="ORF">SAMN03080594_101105</name>
</gene>
<dbReference type="RefSeq" id="WP_072859811.1">
    <property type="nucleotide sequence ID" value="NZ_FQUX01000001.1"/>
</dbReference>
<dbReference type="InterPro" id="IPR052893">
    <property type="entry name" value="TCS_response_regulator"/>
</dbReference>
<feature type="modified residue" description="4-aspartylphosphate" evidence="1">
    <location>
        <position position="62"/>
    </location>
</feature>
<dbReference type="SMART" id="SM00448">
    <property type="entry name" value="REC"/>
    <property type="match status" value="1"/>
</dbReference>
<dbReference type="GO" id="GO:0000160">
    <property type="term" value="P:phosphorelay signal transduction system"/>
    <property type="evidence" value="ECO:0007669"/>
    <property type="project" value="InterPro"/>
</dbReference>
<dbReference type="Gene3D" id="3.40.50.2300">
    <property type="match status" value="1"/>
</dbReference>
<dbReference type="InterPro" id="IPR011006">
    <property type="entry name" value="CheY-like_superfamily"/>
</dbReference>
<dbReference type="OrthoDB" id="673128at2"/>
<reference evidence="4" key="1">
    <citation type="submission" date="2016-11" db="EMBL/GenBank/DDBJ databases">
        <authorList>
            <person name="Varghese N."/>
            <person name="Submissions S."/>
        </authorList>
    </citation>
    <scope>NUCLEOTIDE SEQUENCE [LARGE SCALE GENOMIC DNA]</scope>
    <source>
        <strain evidence="4">DSM 17539</strain>
    </source>
</reference>
<organism evidence="3 4">
    <name type="scientific">Arenibacter palladensis</name>
    <dbReference type="NCBI Taxonomy" id="237373"/>
    <lineage>
        <taxon>Bacteria</taxon>
        <taxon>Pseudomonadati</taxon>
        <taxon>Bacteroidota</taxon>
        <taxon>Flavobacteriia</taxon>
        <taxon>Flavobacteriales</taxon>
        <taxon>Flavobacteriaceae</taxon>
        <taxon>Arenibacter</taxon>
    </lineage>
</organism>
<keyword evidence="4" id="KW-1185">Reference proteome</keyword>
<dbReference type="InterPro" id="IPR001789">
    <property type="entry name" value="Sig_transdc_resp-reg_receiver"/>
</dbReference>
<sequence length="141" mass="16137">MNNLSFLLIDDDEIFQFIMKNTIAEISPDIKIKFFSDGEKGIDFLKQNLGAATNLPDIILLDVNMPFMDGWEFLNEYKSLQTEIKKDINIYLLTSSNNPSDIAMAKEISELSGYLVKPISKEGIKNLIGHLPTSEWYHNQY</sequence>
<evidence type="ECO:0000313" key="4">
    <source>
        <dbReference type="Proteomes" id="UP000184406"/>
    </source>
</evidence>
<dbReference type="PANTHER" id="PTHR44520:SF2">
    <property type="entry name" value="RESPONSE REGULATOR RCP1"/>
    <property type="match status" value="1"/>
</dbReference>
<feature type="domain" description="Response regulatory" evidence="2">
    <location>
        <begin position="5"/>
        <end position="132"/>
    </location>
</feature>
<keyword evidence="1" id="KW-0597">Phosphoprotein</keyword>
<dbReference type="Proteomes" id="UP000184406">
    <property type="component" value="Unassembled WGS sequence"/>
</dbReference>
<name>A0A1M4T119_9FLAO</name>
<proteinExistence type="predicted"/>